<sequence>MSDQQLNMNECRTLTEIWEEETNNEPAASQWLAEVWTPSSPLDPSLWCDPNAQQTMNPLSADSENLIQNLDNPVHVPMSKEEEKVLRELEASISHASVVQPFSDFASHTIFAPNQAYQSIDVRPSMAWSGRSALDPVDLGALTNMATPPPSPNQVPEDSSQSVQTAAQPCQWIPRPAAEYNALMSGLTDGPQAYQTEQHQWNEPSFIPSESHTALELAVQSAHGVSFTQRVQTPENKRKRSDSCDVPAAPSKKQLLVDSNNEEDDGLSFIEYQGGDVDISAASNNEVAVFASPAARLIGTCRNHRKLVHARPWGLQRMLTQRFVEQKAAPLGIPVPPITDDDIHMFCYSPLSPYSTVHSTITPECVDLRLLRDIEISAEELLTFFPHHLKWHDMIFRLAQNGWSPQDMAAYINFVRGFVKPQNKRGNTVLKWLQAASDTIVGLKKGGFRDRKPWKTTCFTAKQWVPHDHRTMHGLIDYFLVDLSDGVVNMPQGDGARLLTRAIRLALTRKDYHVRLSQVHQYIRENLLIFPPLRSMVDQMLAGRHPDVVAVNRAKLMLQELKDQQRREKKN</sequence>
<feature type="region of interest" description="Disordered" evidence="1">
    <location>
        <begin position="140"/>
        <end position="167"/>
    </location>
</feature>
<reference evidence="2" key="1">
    <citation type="journal article" date="2020" name="Stud. Mycol.">
        <title>101 Dothideomycetes genomes: a test case for predicting lifestyles and emergence of pathogens.</title>
        <authorList>
            <person name="Haridas S."/>
            <person name="Albert R."/>
            <person name="Binder M."/>
            <person name="Bloem J."/>
            <person name="Labutti K."/>
            <person name="Salamov A."/>
            <person name="Andreopoulos B."/>
            <person name="Baker S."/>
            <person name="Barry K."/>
            <person name="Bills G."/>
            <person name="Bluhm B."/>
            <person name="Cannon C."/>
            <person name="Castanera R."/>
            <person name="Culley D."/>
            <person name="Daum C."/>
            <person name="Ezra D."/>
            <person name="Gonzalez J."/>
            <person name="Henrissat B."/>
            <person name="Kuo A."/>
            <person name="Liang C."/>
            <person name="Lipzen A."/>
            <person name="Lutzoni F."/>
            <person name="Magnuson J."/>
            <person name="Mondo S."/>
            <person name="Nolan M."/>
            <person name="Ohm R."/>
            <person name="Pangilinan J."/>
            <person name="Park H.-J."/>
            <person name="Ramirez L."/>
            <person name="Alfaro M."/>
            <person name="Sun H."/>
            <person name="Tritt A."/>
            <person name="Yoshinaga Y."/>
            <person name="Zwiers L.-H."/>
            <person name="Turgeon B."/>
            <person name="Goodwin S."/>
            <person name="Spatafora J."/>
            <person name="Crous P."/>
            <person name="Grigoriev I."/>
        </authorList>
    </citation>
    <scope>NUCLEOTIDE SEQUENCE</scope>
    <source>
        <strain evidence="2">CBS 113818</strain>
    </source>
</reference>
<feature type="region of interest" description="Disordered" evidence="1">
    <location>
        <begin position="226"/>
        <end position="248"/>
    </location>
</feature>
<name>A0A6A6ZEW1_9PLEO</name>
<dbReference type="AlphaFoldDB" id="A0A6A6ZEW1"/>
<dbReference type="Proteomes" id="UP000799424">
    <property type="component" value="Unassembled WGS sequence"/>
</dbReference>
<evidence type="ECO:0000256" key="1">
    <source>
        <dbReference type="SAM" id="MobiDB-lite"/>
    </source>
</evidence>
<accession>A0A6A6ZEW1</accession>
<feature type="compositionally biased region" description="Polar residues" evidence="1">
    <location>
        <begin position="154"/>
        <end position="167"/>
    </location>
</feature>
<evidence type="ECO:0000313" key="3">
    <source>
        <dbReference type="Proteomes" id="UP000799424"/>
    </source>
</evidence>
<gene>
    <name evidence="2" type="ORF">CC86DRAFT_413469</name>
</gene>
<dbReference type="EMBL" id="MU006248">
    <property type="protein sequence ID" value="KAF2818815.1"/>
    <property type="molecule type" value="Genomic_DNA"/>
</dbReference>
<dbReference type="OrthoDB" id="3800972at2759"/>
<evidence type="ECO:0000313" key="2">
    <source>
        <dbReference type="EMBL" id="KAF2818815.1"/>
    </source>
</evidence>
<organism evidence="2 3">
    <name type="scientific">Ophiobolus disseminans</name>
    <dbReference type="NCBI Taxonomy" id="1469910"/>
    <lineage>
        <taxon>Eukaryota</taxon>
        <taxon>Fungi</taxon>
        <taxon>Dikarya</taxon>
        <taxon>Ascomycota</taxon>
        <taxon>Pezizomycotina</taxon>
        <taxon>Dothideomycetes</taxon>
        <taxon>Pleosporomycetidae</taxon>
        <taxon>Pleosporales</taxon>
        <taxon>Pleosporineae</taxon>
        <taxon>Phaeosphaeriaceae</taxon>
        <taxon>Ophiobolus</taxon>
    </lineage>
</organism>
<keyword evidence="3" id="KW-1185">Reference proteome</keyword>
<proteinExistence type="predicted"/>
<protein>
    <submittedName>
        <fullName evidence="2">Uncharacterized protein</fullName>
    </submittedName>
</protein>